<organism evidence="1 2">
    <name type="scientific">Escherichia coli</name>
    <dbReference type="NCBI Taxonomy" id="562"/>
    <lineage>
        <taxon>Bacteria</taxon>
        <taxon>Pseudomonadati</taxon>
        <taxon>Pseudomonadota</taxon>
        <taxon>Gammaproteobacteria</taxon>
        <taxon>Enterobacterales</taxon>
        <taxon>Enterobacteriaceae</taxon>
        <taxon>Escherichia</taxon>
    </lineage>
</organism>
<dbReference type="Proteomes" id="UP000236551">
    <property type="component" value="Chromosome"/>
</dbReference>
<accession>A0A2H4TRW4</accession>
<evidence type="ECO:0000313" key="1">
    <source>
        <dbReference type="EMBL" id="ATZ32284.1"/>
    </source>
</evidence>
<sequence length="46" mass="5323">MHRHARENCWHIKYILSAANNICSEYQHPLKASVWLFSGDAANLLI</sequence>
<dbReference type="EMBL" id="CP024978">
    <property type="protein sequence ID" value="ATZ32284.1"/>
    <property type="molecule type" value="Genomic_DNA"/>
</dbReference>
<protein>
    <submittedName>
        <fullName evidence="1">Uncharacterized protein</fullName>
    </submittedName>
</protein>
<evidence type="ECO:0000313" key="2">
    <source>
        <dbReference type="Proteomes" id="UP000236551"/>
    </source>
</evidence>
<gene>
    <name evidence="1" type="ORF">CV83915_01945</name>
</gene>
<dbReference type="AlphaFoldDB" id="A0A2H4TRW4"/>
<reference evidence="1 2" key="1">
    <citation type="submission" date="2017-11" db="EMBL/GenBank/DDBJ databases">
        <title>Escherichia coli CV839-15 Genome sequencing and assembly.</title>
        <authorList>
            <person name="Li Z."/>
            <person name="Song N."/>
            <person name="Li W."/>
            <person name="Philip H.R."/>
            <person name="Bu Z."/>
            <person name="Siguo L."/>
        </authorList>
    </citation>
    <scope>NUCLEOTIDE SEQUENCE [LARGE SCALE GENOMIC DNA]</scope>
    <source>
        <strain evidence="1 2">CV839-15</strain>
    </source>
</reference>
<proteinExistence type="predicted"/>
<name>A0A2H4TRW4_ECOLX</name>